<keyword evidence="4 10" id="KW-0812">Transmembrane</keyword>
<organism evidence="11 12">
    <name type="scientific">Parthenolecanium corni</name>
    <dbReference type="NCBI Taxonomy" id="536013"/>
    <lineage>
        <taxon>Eukaryota</taxon>
        <taxon>Metazoa</taxon>
        <taxon>Ecdysozoa</taxon>
        <taxon>Arthropoda</taxon>
        <taxon>Hexapoda</taxon>
        <taxon>Insecta</taxon>
        <taxon>Pterygota</taxon>
        <taxon>Neoptera</taxon>
        <taxon>Paraneoptera</taxon>
        <taxon>Hemiptera</taxon>
        <taxon>Sternorrhyncha</taxon>
        <taxon>Coccoidea</taxon>
        <taxon>Coccidae</taxon>
        <taxon>Parthenolecanium</taxon>
    </lineage>
</organism>
<dbReference type="InterPro" id="IPR002159">
    <property type="entry name" value="CD36_fam"/>
</dbReference>
<feature type="transmembrane region" description="Helical" evidence="10">
    <location>
        <begin position="16"/>
        <end position="37"/>
    </location>
</feature>
<feature type="region of interest" description="Disordered" evidence="9">
    <location>
        <begin position="954"/>
        <end position="999"/>
    </location>
</feature>
<feature type="region of interest" description="Disordered" evidence="9">
    <location>
        <begin position="886"/>
        <end position="939"/>
    </location>
</feature>
<dbReference type="EMBL" id="JBBCAQ010000033">
    <property type="protein sequence ID" value="KAK7582272.1"/>
    <property type="molecule type" value="Genomic_DNA"/>
</dbReference>
<keyword evidence="12" id="KW-1185">Reference proteome</keyword>
<comment type="subcellular location">
    <subcellularLocation>
        <location evidence="1">Cell membrane</location>
    </subcellularLocation>
</comment>
<evidence type="ECO:0000256" key="1">
    <source>
        <dbReference type="ARBA" id="ARBA00004236"/>
    </source>
</evidence>
<feature type="coiled-coil region" evidence="8">
    <location>
        <begin position="527"/>
        <end position="561"/>
    </location>
</feature>
<evidence type="ECO:0000256" key="3">
    <source>
        <dbReference type="ARBA" id="ARBA00022475"/>
    </source>
</evidence>
<reference evidence="11 12" key="1">
    <citation type="submission" date="2024-03" db="EMBL/GenBank/DDBJ databases">
        <title>Adaptation during the transition from Ophiocordyceps entomopathogen to insect associate is accompanied by gene loss and intensified selection.</title>
        <authorList>
            <person name="Ward C.M."/>
            <person name="Onetto C.A."/>
            <person name="Borneman A.R."/>
        </authorList>
    </citation>
    <scope>NUCLEOTIDE SEQUENCE [LARGE SCALE GENOMIC DNA]</scope>
    <source>
        <strain evidence="11">AWRI1</strain>
        <tissue evidence="11">Single Adult Female</tissue>
    </source>
</reference>
<dbReference type="Proteomes" id="UP001367676">
    <property type="component" value="Unassembled WGS sequence"/>
</dbReference>
<dbReference type="AlphaFoldDB" id="A0AAN9TD99"/>
<keyword evidence="7" id="KW-0325">Glycoprotein</keyword>
<evidence type="ECO:0000256" key="8">
    <source>
        <dbReference type="SAM" id="Coils"/>
    </source>
</evidence>
<keyword evidence="6 10" id="KW-0472">Membrane</keyword>
<dbReference type="PRINTS" id="PR01609">
    <property type="entry name" value="CD36FAMILY"/>
</dbReference>
<evidence type="ECO:0000256" key="2">
    <source>
        <dbReference type="ARBA" id="ARBA00010532"/>
    </source>
</evidence>
<evidence type="ECO:0000256" key="7">
    <source>
        <dbReference type="ARBA" id="ARBA00023180"/>
    </source>
</evidence>
<dbReference type="GO" id="GO:0005044">
    <property type="term" value="F:scavenger receptor activity"/>
    <property type="evidence" value="ECO:0007669"/>
    <property type="project" value="TreeGrafter"/>
</dbReference>
<dbReference type="PANTHER" id="PTHR11923">
    <property type="entry name" value="SCAVENGER RECEPTOR CLASS B TYPE-1 SR-B1"/>
    <property type="match status" value="1"/>
</dbReference>
<keyword evidence="5 10" id="KW-1133">Transmembrane helix</keyword>
<evidence type="ECO:0000256" key="9">
    <source>
        <dbReference type="SAM" id="MobiDB-lite"/>
    </source>
</evidence>
<keyword evidence="3" id="KW-1003">Cell membrane</keyword>
<dbReference type="PANTHER" id="PTHR11923:SF67">
    <property type="entry name" value="RE68569P"/>
    <property type="match status" value="1"/>
</dbReference>
<accession>A0AAN9TD99</accession>
<dbReference type="GO" id="GO:0005886">
    <property type="term" value="C:plasma membrane"/>
    <property type="evidence" value="ECO:0007669"/>
    <property type="project" value="UniProtKB-SubCell"/>
</dbReference>
<gene>
    <name evidence="11" type="ORF">V9T40_013717</name>
</gene>
<evidence type="ECO:0000313" key="11">
    <source>
        <dbReference type="EMBL" id="KAK7582272.1"/>
    </source>
</evidence>
<evidence type="ECO:0000256" key="10">
    <source>
        <dbReference type="SAM" id="Phobius"/>
    </source>
</evidence>
<feature type="compositionally biased region" description="Low complexity" evidence="9">
    <location>
        <begin position="928"/>
        <end position="939"/>
    </location>
</feature>
<evidence type="ECO:0000256" key="6">
    <source>
        <dbReference type="ARBA" id="ARBA00023136"/>
    </source>
</evidence>
<protein>
    <submittedName>
        <fullName evidence="11">Uncharacterized protein</fullName>
    </submittedName>
</protein>
<comment type="similarity">
    <text evidence="2">Belongs to the CD36 family.</text>
</comment>
<dbReference type="GO" id="GO:0005737">
    <property type="term" value="C:cytoplasm"/>
    <property type="evidence" value="ECO:0007669"/>
    <property type="project" value="TreeGrafter"/>
</dbReference>
<name>A0AAN9TD99_9HEMI</name>
<evidence type="ECO:0000313" key="12">
    <source>
        <dbReference type="Proteomes" id="UP001367676"/>
    </source>
</evidence>
<sequence length="999" mass="114327">MYIVTSIRAFSTKPSILFAFGLGFTVLAILVLIYHPYDDYDNFRKKKLRFNNNDNCFDSWKLPTSDIFMKIYIFNVTNKDAFLEGREKLKVQEVGPYVWKQHMNRKNPIFHSENDTVTVNPTIEFEWIPSMSVGNEDDILMVPDVAYLLFQNEVEQYGYLNRLLKPFIRLNSRPIVPQTVKEYLFGFDSEILRIGKTWMSSRITYDKLGLVDRTYDLHGDVVNIYADHLRAGTFAAYNSETKLKQWKAPCNKFDGASDAVKFPAEIQPNQSLSFFMKSMCRAVPMVPAENEKTLNGLRYVRYKFRKDALVSGDNKTENKCFCRDDKCLKTGLIDITACSSGFNVALSYPHFYDADPSLLEKVDGLKPLPEHETYFDINPDTGTLFRCSVKIQTNAVIGDVSATEDCKAFSNTVVPLIWMDVIQRKYEFTNKFHRTIVRSTRSPAELVTALSIHPLFHCMLRVPEPCFFDHRGWFATASQFLEDMDPLTYRDSLSPPVGAYGHNCERTGDCPECFRISEYCEELSSTIDFAIQRVEVTETERDHLRERVRELRTELSQARNALKYTFFEVWDDDGTPLTRRGMQPIKVEQHAEEQIYRSPTPKIPEFLHRPATAPFQPHMMSPSENTEWDTKQIQRFSYHPRHIGIDAGTEYETVRWQAREAAGREFNALRAQYETLAGSGMPLKPDQQIRFAQTLIKNNTMAQPIIIHAPIVNYLDGINHTRIIVDTREEALSMASFNMFQNDDGIRYFAHTPFVHYPFELPDAELATHDAEVNVQFGTFNFHDDIAVGLTKRWKHERIILGINDFMKVLVDIDMESHVLELYLGGNVYTCRFYWYCDHLYRSAFEQDRLIGRALARENVHAQLNYLYGGRQHTINSAARVSPVIIEGPPQAPAPSPEFSPSSTHVSATPEQSERGSDDGNEYESFLTPQPSSPTNSSTADTVILTTLENIVPSPSQAESSDCLAATLPPTPGGYEDISEDEDPHNLAWIPLPEDAYMP</sequence>
<evidence type="ECO:0000256" key="5">
    <source>
        <dbReference type="ARBA" id="ARBA00022989"/>
    </source>
</evidence>
<keyword evidence="8" id="KW-0175">Coiled coil</keyword>
<proteinExistence type="inferred from homology"/>
<comment type="caution">
    <text evidence="11">The sequence shown here is derived from an EMBL/GenBank/DDBJ whole genome shotgun (WGS) entry which is preliminary data.</text>
</comment>
<evidence type="ECO:0000256" key="4">
    <source>
        <dbReference type="ARBA" id="ARBA00022692"/>
    </source>
</evidence>
<dbReference type="Pfam" id="PF01130">
    <property type="entry name" value="CD36"/>
    <property type="match status" value="1"/>
</dbReference>